<feature type="transmembrane region" description="Helical" evidence="1">
    <location>
        <begin position="134"/>
        <end position="154"/>
    </location>
</feature>
<evidence type="ECO:0000256" key="1">
    <source>
        <dbReference type="SAM" id="Phobius"/>
    </source>
</evidence>
<organism evidence="2 3">
    <name type="scientific">candidate division WOR-3 bacterium</name>
    <dbReference type="NCBI Taxonomy" id="2052148"/>
    <lineage>
        <taxon>Bacteria</taxon>
        <taxon>Bacteria division WOR-3</taxon>
    </lineage>
</organism>
<evidence type="ECO:0000313" key="3">
    <source>
        <dbReference type="Proteomes" id="UP000779900"/>
    </source>
</evidence>
<dbReference type="AlphaFoldDB" id="A0A937XDV5"/>
<comment type="caution">
    <text evidence="2">The sequence shown here is derived from an EMBL/GenBank/DDBJ whole genome shotgun (WGS) entry which is preliminary data.</text>
</comment>
<keyword evidence="1" id="KW-0812">Transmembrane</keyword>
<evidence type="ECO:0000313" key="2">
    <source>
        <dbReference type="EMBL" id="MBM3330301.1"/>
    </source>
</evidence>
<feature type="transmembrane region" description="Helical" evidence="1">
    <location>
        <begin position="161"/>
        <end position="179"/>
    </location>
</feature>
<keyword evidence="1" id="KW-0472">Membrane</keyword>
<feature type="transmembrane region" description="Helical" evidence="1">
    <location>
        <begin position="35"/>
        <end position="51"/>
    </location>
</feature>
<dbReference type="Proteomes" id="UP000779900">
    <property type="component" value="Unassembled WGS sequence"/>
</dbReference>
<proteinExistence type="predicted"/>
<dbReference type="EMBL" id="VGIR01000001">
    <property type="protein sequence ID" value="MBM3330301.1"/>
    <property type="molecule type" value="Genomic_DNA"/>
</dbReference>
<accession>A0A937XDV5</accession>
<name>A0A937XDV5_UNCW3</name>
<keyword evidence="1" id="KW-1133">Transmembrane helix</keyword>
<gene>
    <name evidence="2" type="ORF">FJY68_00440</name>
</gene>
<feature type="transmembrane region" description="Helical" evidence="1">
    <location>
        <begin position="71"/>
        <end position="88"/>
    </location>
</feature>
<protein>
    <submittedName>
        <fullName evidence="2">Uncharacterized protein</fullName>
    </submittedName>
</protein>
<feature type="transmembrane region" description="Helical" evidence="1">
    <location>
        <begin position="6"/>
        <end position="23"/>
    </location>
</feature>
<reference evidence="2" key="1">
    <citation type="submission" date="2019-03" db="EMBL/GenBank/DDBJ databases">
        <title>Lake Tanganyika Metagenome-Assembled Genomes (MAGs).</title>
        <authorList>
            <person name="Tran P."/>
        </authorList>
    </citation>
    <scope>NUCLEOTIDE SEQUENCE</scope>
    <source>
        <strain evidence="2">K_DeepCast_150m_m2_040</strain>
    </source>
</reference>
<sequence>MLLNIIGTWVAASLTLAILSFLYKDNPFYKVAEHLYVGISAGFAVIYAWSFDVYPMLVDAFRNNLAQKNYLEAWILIVPTILGIMMLCRSIPKIAWISRWPMSFTVGIGSGLGLVASVQGYLLPQISATLRPLITVNNFVVYVGVIATLFYFYFSKEHKGGLGVVSRVGIIFIMVAFGASFGYTVMARISLLIGRFYFLLHDWLPIIR</sequence>
<feature type="transmembrane region" description="Helical" evidence="1">
    <location>
        <begin position="100"/>
        <end position="122"/>
    </location>
</feature>